<feature type="domain" description="Zn(2)-C6 fungal-type" evidence="3">
    <location>
        <begin position="74"/>
        <end position="108"/>
    </location>
</feature>
<evidence type="ECO:0000313" key="5">
    <source>
        <dbReference type="Proteomes" id="UP000800094"/>
    </source>
</evidence>
<feature type="compositionally biased region" description="Polar residues" evidence="2">
    <location>
        <begin position="1"/>
        <end position="14"/>
    </location>
</feature>
<sequence>MYSKTAYTQGHNNTSLSNGARAGGASSLGAPLEGFVDYVPDLLRRRTHPQEPARRRPRARAVLDPATRMRTALACSRCRKMKIRCQVDPVISSTCLSCHKAGIHSCEYYRVGSGDAPKVLQRMRPAQSTAHTSMNGSASSEYHHARALRCPIAASASSHLSGPSGDAFSHPGVAHLPSADVSWAAAEFPVDETAARRWNQPHTGPPSRSEHCHCHRHFAQRGRVYHGSKKVQSSADTSQCRSPTWHPFRPVNILTTKEPETSTSAIGVRISFHGDTPEVLLSMGVYLSAEAQRRLYARLFGVQARTQNTEIDFIDDVGDNVGERADYQGAAKFVG</sequence>
<dbReference type="SMART" id="SM00066">
    <property type="entry name" value="GAL4"/>
    <property type="match status" value="1"/>
</dbReference>
<dbReference type="InterPro" id="IPR036864">
    <property type="entry name" value="Zn2-C6_fun-type_DNA-bd_sf"/>
</dbReference>
<dbReference type="SUPFAM" id="SSF57701">
    <property type="entry name" value="Zn2/Cys6 DNA-binding domain"/>
    <property type="match status" value="1"/>
</dbReference>
<dbReference type="OrthoDB" id="5394557at2759"/>
<dbReference type="PROSITE" id="PS00463">
    <property type="entry name" value="ZN2_CY6_FUNGAL_1"/>
    <property type="match status" value="1"/>
</dbReference>
<reference evidence="4" key="1">
    <citation type="journal article" date="2020" name="Stud. Mycol.">
        <title>101 Dothideomycetes genomes: a test case for predicting lifestyles and emergence of pathogens.</title>
        <authorList>
            <person name="Haridas S."/>
            <person name="Albert R."/>
            <person name="Binder M."/>
            <person name="Bloem J."/>
            <person name="Labutti K."/>
            <person name="Salamov A."/>
            <person name="Andreopoulos B."/>
            <person name="Baker S."/>
            <person name="Barry K."/>
            <person name="Bills G."/>
            <person name="Bluhm B."/>
            <person name="Cannon C."/>
            <person name="Castanera R."/>
            <person name="Culley D."/>
            <person name="Daum C."/>
            <person name="Ezra D."/>
            <person name="Gonzalez J."/>
            <person name="Henrissat B."/>
            <person name="Kuo A."/>
            <person name="Liang C."/>
            <person name="Lipzen A."/>
            <person name="Lutzoni F."/>
            <person name="Magnuson J."/>
            <person name="Mondo S."/>
            <person name="Nolan M."/>
            <person name="Ohm R."/>
            <person name="Pangilinan J."/>
            <person name="Park H.-J."/>
            <person name="Ramirez L."/>
            <person name="Alfaro M."/>
            <person name="Sun H."/>
            <person name="Tritt A."/>
            <person name="Yoshinaga Y."/>
            <person name="Zwiers L.-H."/>
            <person name="Turgeon B."/>
            <person name="Goodwin S."/>
            <person name="Spatafora J."/>
            <person name="Crous P."/>
            <person name="Grigoriev I."/>
        </authorList>
    </citation>
    <scope>NUCLEOTIDE SEQUENCE</scope>
    <source>
        <strain evidence="4">CBS 122368</strain>
    </source>
</reference>
<proteinExistence type="predicted"/>
<dbReference type="PROSITE" id="PS50048">
    <property type="entry name" value="ZN2_CY6_FUNGAL_2"/>
    <property type="match status" value="1"/>
</dbReference>
<evidence type="ECO:0000256" key="2">
    <source>
        <dbReference type="SAM" id="MobiDB-lite"/>
    </source>
</evidence>
<dbReference type="AlphaFoldDB" id="A0A6A6IWG2"/>
<evidence type="ECO:0000256" key="1">
    <source>
        <dbReference type="ARBA" id="ARBA00023242"/>
    </source>
</evidence>
<dbReference type="Gene3D" id="4.10.240.10">
    <property type="entry name" value="Zn(2)-C6 fungal-type DNA-binding domain"/>
    <property type="match status" value="1"/>
</dbReference>
<dbReference type="InterPro" id="IPR001138">
    <property type="entry name" value="Zn2Cys6_DnaBD"/>
</dbReference>
<keyword evidence="1" id="KW-0539">Nucleus</keyword>
<name>A0A6A6IWG2_9PLEO</name>
<feature type="region of interest" description="Disordered" evidence="2">
    <location>
        <begin position="1"/>
        <end position="23"/>
    </location>
</feature>
<keyword evidence="5" id="KW-1185">Reference proteome</keyword>
<dbReference type="GO" id="GO:0008270">
    <property type="term" value="F:zinc ion binding"/>
    <property type="evidence" value="ECO:0007669"/>
    <property type="project" value="InterPro"/>
</dbReference>
<organism evidence="4 5">
    <name type="scientific">Trematosphaeria pertusa</name>
    <dbReference type="NCBI Taxonomy" id="390896"/>
    <lineage>
        <taxon>Eukaryota</taxon>
        <taxon>Fungi</taxon>
        <taxon>Dikarya</taxon>
        <taxon>Ascomycota</taxon>
        <taxon>Pezizomycotina</taxon>
        <taxon>Dothideomycetes</taxon>
        <taxon>Pleosporomycetidae</taxon>
        <taxon>Pleosporales</taxon>
        <taxon>Massarineae</taxon>
        <taxon>Trematosphaeriaceae</taxon>
        <taxon>Trematosphaeria</taxon>
    </lineage>
</organism>
<dbReference type="GeneID" id="54579798"/>
<accession>A0A6A6IWG2</accession>
<dbReference type="RefSeq" id="XP_033689276.1">
    <property type="nucleotide sequence ID" value="XM_033826468.1"/>
</dbReference>
<dbReference type="GO" id="GO:0000981">
    <property type="term" value="F:DNA-binding transcription factor activity, RNA polymerase II-specific"/>
    <property type="evidence" value="ECO:0007669"/>
    <property type="project" value="InterPro"/>
</dbReference>
<protein>
    <recommendedName>
        <fullName evidence="3">Zn(2)-C6 fungal-type domain-containing protein</fullName>
    </recommendedName>
</protein>
<evidence type="ECO:0000313" key="4">
    <source>
        <dbReference type="EMBL" id="KAF2254272.1"/>
    </source>
</evidence>
<gene>
    <name evidence="4" type="ORF">BU26DRAFT_500054</name>
</gene>
<dbReference type="Proteomes" id="UP000800094">
    <property type="component" value="Unassembled WGS sequence"/>
</dbReference>
<evidence type="ECO:0000259" key="3">
    <source>
        <dbReference type="PROSITE" id="PS50048"/>
    </source>
</evidence>
<dbReference type="EMBL" id="ML987190">
    <property type="protein sequence ID" value="KAF2254272.1"/>
    <property type="molecule type" value="Genomic_DNA"/>
</dbReference>
<dbReference type="CDD" id="cd00067">
    <property type="entry name" value="GAL4"/>
    <property type="match status" value="1"/>
</dbReference>